<dbReference type="EMBL" id="AGSN01000067">
    <property type="protein sequence ID" value="EHH12864.1"/>
    <property type="molecule type" value="Genomic_DNA"/>
</dbReference>
<protein>
    <submittedName>
        <fullName evidence="2">Uncharacterized protein</fullName>
    </submittedName>
</protein>
<dbReference type="STRING" id="1082933.A6B35_01355"/>
<accession>G6Y5Z0</accession>
<gene>
    <name evidence="2" type="ORF">MEA186_06750</name>
</gene>
<evidence type="ECO:0000313" key="2">
    <source>
        <dbReference type="EMBL" id="EHH12864.1"/>
    </source>
</evidence>
<dbReference type="AlphaFoldDB" id="G6Y5Z0"/>
<evidence type="ECO:0000313" key="3">
    <source>
        <dbReference type="Proteomes" id="UP000002949"/>
    </source>
</evidence>
<dbReference type="PATRIC" id="fig|1082933.3.peg.1276"/>
<evidence type="ECO:0000256" key="1">
    <source>
        <dbReference type="SAM" id="MobiDB-lite"/>
    </source>
</evidence>
<name>G6Y5Z0_9HYPH</name>
<feature type="region of interest" description="Disordered" evidence="1">
    <location>
        <begin position="1"/>
        <end position="32"/>
    </location>
</feature>
<organism evidence="2 3">
    <name type="scientific">Mesorhizobium amorphae CCNWGS0123</name>
    <dbReference type="NCBI Taxonomy" id="1082933"/>
    <lineage>
        <taxon>Bacteria</taxon>
        <taxon>Pseudomonadati</taxon>
        <taxon>Pseudomonadota</taxon>
        <taxon>Alphaproteobacteria</taxon>
        <taxon>Hyphomicrobiales</taxon>
        <taxon>Phyllobacteriaceae</taxon>
        <taxon>Mesorhizobium</taxon>
    </lineage>
</organism>
<feature type="compositionally biased region" description="Basic and acidic residues" evidence="1">
    <location>
        <begin position="10"/>
        <end position="22"/>
    </location>
</feature>
<dbReference type="Proteomes" id="UP000002949">
    <property type="component" value="Unassembled WGS sequence"/>
</dbReference>
<sequence>MTAGQPSVEKPVRWEKGRSDHPHRPRAGQLLDRTKLQFPFKIETGERQCRRHHLPARSSVTNFTVLGRFL</sequence>
<reference evidence="2 3" key="1">
    <citation type="journal article" date="2012" name="J. Bacteriol.">
        <title>Draft Genome Sequence of Plant Growth-Promoting Rhizobium Mesorhizobium amorphae, Isolated from Zinc-Lead Mine Tailings.</title>
        <authorList>
            <person name="Hao X."/>
            <person name="Lin Y."/>
            <person name="Johnstone L."/>
            <person name="Baltrus D.A."/>
            <person name="Miller S.J."/>
            <person name="Wei G."/>
            <person name="Rensing C."/>
        </authorList>
    </citation>
    <scope>NUCLEOTIDE SEQUENCE [LARGE SCALE GENOMIC DNA]</scope>
    <source>
        <strain evidence="2 3">CCNWGS0123</strain>
    </source>
</reference>
<keyword evidence="3" id="KW-1185">Reference proteome</keyword>
<proteinExistence type="predicted"/>